<dbReference type="AlphaFoldDB" id="A0A507BRN8"/>
<dbReference type="InterPro" id="IPR005025">
    <property type="entry name" value="FMN_Rdtase-like_dom"/>
</dbReference>
<dbReference type="STRING" id="1806994.A0A507BRN8"/>
<evidence type="ECO:0000313" key="4">
    <source>
        <dbReference type="Proteomes" id="UP000319731"/>
    </source>
</evidence>
<accession>A0A507BRN8</accession>
<name>A0A507BRN8_9FUNG</name>
<dbReference type="NCBIfam" id="NF002999">
    <property type="entry name" value="PRK03767.1"/>
    <property type="match status" value="1"/>
</dbReference>
<dbReference type="SUPFAM" id="SSF52218">
    <property type="entry name" value="Flavoproteins"/>
    <property type="match status" value="1"/>
</dbReference>
<evidence type="ECO:0000259" key="2">
    <source>
        <dbReference type="PROSITE" id="PS50902"/>
    </source>
</evidence>
<dbReference type="GO" id="GO:0003955">
    <property type="term" value="F:NAD(P)H dehydrogenase (quinone) activity"/>
    <property type="evidence" value="ECO:0007669"/>
    <property type="project" value="InterPro"/>
</dbReference>
<keyword evidence="4" id="KW-1185">Reference proteome</keyword>
<dbReference type="Pfam" id="PF03358">
    <property type="entry name" value="FMN_red"/>
    <property type="match status" value="1"/>
</dbReference>
<dbReference type="PANTHER" id="PTHR30546:SF23">
    <property type="entry name" value="FLAVOPROTEIN-LIKE PROTEIN YCP4-RELATED"/>
    <property type="match status" value="1"/>
</dbReference>
<dbReference type="GO" id="GO:0016020">
    <property type="term" value="C:membrane"/>
    <property type="evidence" value="ECO:0007669"/>
    <property type="project" value="TreeGrafter"/>
</dbReference>
<dbReference type="Gene3D" id="3.40.50.360">
    <property type="match status" value="1"/>
</dbReference>
<reference evidence="3 4" key="1">
    <citation type="journal article" date="2019" name="Sci. Rep.">
        <title>Comparative genomics of chytrid fungi reveal insights into the obligate biotrophic and pathogenic lifestyle of Synchytrium endobioticum.</title>
        <authorList>
            <person name="van de Vossenberg B.T.L.H."/>
            <person name="Warris S."/>
            <person name="Nguyen H.D.T."/>
            <person name="van Gent-Pelzer M.P.E."/>
            <person name="Joly D.L."/>
            <person name="van de Geest H.C."/>
            <person name="Bonants P.J.M."/>
            <person name="Smith D.S."/>
            <person name="Levesque C.A."/>
            <person name="van der Lee T.A.J."/>
        </authorList>
    </citation>
    <scope>NUCLEOTIDE SEQUENCE [LARGE SCALE GENOMIC DNA]</scope>
    <source>
        <strain evidence="3 4">JEL517</strain>
    </source>
</reference>
<dbReference type="FunFam" id="3.40.50.360:FF:000001">
    <property type="entry name" value="NAD(P)H dehydrogenase (Quinone) FQR1-like"/>
    <property type="match status" value="1"/>
</dbReference>
<dbReference type="GO" id="GO:0010181">
    <property type="term" value="F:FMN binding"/>
    <property type="evidence" value="ECO:0007669"/>
    <property type="project" value="InterPro"/>
</dbReference>
<evidence type="ECO:0000313" key="3">
    <source>
        <dbReference type="EMBL" id="TPX31787.1"/>
    </source>
</evidence>
<dbReference type="PANTHER" id="PTHR30546">
    <property type="entry name" value="FLAVODOXIN-RELATED PROTEIN WRBA-RELATED"/>
    <property type="match status" value="1"/>
</dbReference>
<evidence type="ECO:0000256" key="1">
    <source>
        <dbReference type="ARBA" id="ARBA00006961"/>
    </source>
</evidence>
<comment type="similarity">
    <text evidence="1">Belongs to the WrbA family.</text>
</comment>
<dbReference type="PROSITE" id="PS50902">
    <property type="entry name" value="FLAVODOXIN_LIKE"/>
    <property type="match status" value="1"/>
</dbReference>
<comment type="caution">
    <text evidence="3">The sequence shown here is derived from an EMBL/GenBank/DDBJ whole genome shotgun (WGS) entry which is preliminary data.</text>
</comment>
<sequence>MGKPLIYVVYYSVYGHVRTLAKQSAEAINKSGHATAQLFKVQETLPPAVLEKIHAQKFDDPVLNPMDLPKADGFLFGFPTRYGAPAGQMKSFWDGTGALFAKGSLAGKMGGAFTSTGSQHGGQETTIANFISHYTHHGVIYVPIGYTSNILNDNSELIGGSPWGAGTISGGDGSRKVSEKELELAAHQGRYFAEILSKYHNGKASL</sequence>
<organism evidence="3 4">
    <name type="scientific">Synchytrium microbalum</name>
    <dbReference type="NCBI Taxonomy" id="1806994"/>
    <lineage>
        <taxon>Eukaryota</taxon>
        <taxon>Fungi</taxon>
        <taxon>Fungi incertae sedis</taxon>
        <taxon>Chytridiomycota</taxon>
        <taxon>Chytridiomycota incertae sedis</taxon>
        <taxon>Chytridiomycetes</taxon>
        <taxon>Synchytriales</taxon>
        <taxon>Synchytriaceae</taxon>
        <taxon>Synchytrium</taxon>
    </lineage>
</organism>
<feature type="domain" description="Flavodoxin-like" evidence="2">
    <location>
        <begin position="6"/>
        <end position="192"/>
    </location>
</feature>
<protein>
    <submittedName>
        <fullName evidence="3">NAD(P)H dehydrogenase (Quinone)</fullName>
    </submittedName>
</protein>
<dbReference type="RefSeq" id="XP_031023130.1">
    <property type="nucleotide sequence ID" value="XM_031170910.1"/>
</dbReference>
<dbReference type="InterPro" id="IPR008254">
    <property type="entry name" value="Flavodoxin/NO_synth"/>
</dbReference>
<dbReference type="InterPro" id="IPR029039">
    <property type="entry name" value="Flavoprotein-like_sf"/>
</dbReference>
<dbReference type="GeneID" id="42006207"/>
<dbReference type="Proteomes" id="UP000319731">
    <property type="component" value="Unassembled WGS sequence"/>
</dbReference>
<dbReference type="EMBL" id="QEAO01000039">
    <property type="protein sequence ID" value="TPX31787.1"/>
    <property type="molecule type" value="Genomic_DNA"/>
</dbReference>
<gene>
    <name evidence="3" type="ORF">SmJEL517_g04982</name>
</gene>
<dbReference type="OrthoDB" id="504689at2759"/>
<dbReference type="InterPro" id="IPR010089">
    <property type="entry name" value="Flavoprotein_WrbA-like"/>
</dbReference>
<dbReference type="NCBIfam" id="TIGR01755">
    <property type="entry name" value="flav_wrbA"/>
    <property type="match status" value="1"/>
</dbReference>
<proteinExistence type="inferred from homology"/>